<dbReference type="Proteomes" id="UP001168528">
    <property type="component" value="Unassembled WGS sequence"/>
</dbReference>
<protein>
    <submittedName>
        <fullName evidence="1">Uncharacterized protein</fullName>
    </submittedName>
</protein>
<name>A0ABT8R5G6_9BACT</name>
<keyword evidence="2" id="KW-1185">Reference proteome</keyword>
<sequence>MKKYIILVAGYDYANGGVDFSYIADKRRLHLLRQNPAWQNDTEVVFVRFDVKTGKIERNVSNGSMRSWQVESSAFQAINRRIHYQSEHFIPAETTVMSITDAYQYIINIGNSEPGTVQEFSILGHGWFGGPVLVNSFQRSEFSSGGARPSERDPWDKDGRTKDFFAQNMSDADWDNFKKAFVTDGYCWVWGCIFARAYYNTRCIK</sequence>
<gene>
    <name evidence="1" type="ORF">Q0590_09450</name>
</gene>
<evidence type="ECO:0000313" key="1">
    <source>
        <dbReference type="EMBL" id="MDO1446473.1"/>
    </source>
</evidence>
<dbReference type="RefSeq" id="WP_302037277.1">
    <property type="nucleotide sequence ID" value="NZ_JAUKPO010000004.1"/>
</dbReference>
<organism evidence="1 2">
    <name type="scientific">Rhodocytophaga aerolata</name>
    <dbReference type="NCBI Taxonomy" id="455078"/>
    <lineage>
        <taxon>Bacteria</taxon>
        <taxon>Pseudomonadati</taxon>
        <taxon>Bacteroidota</taxon>
        <taxon>Cytophagia</taxon>
        <taxon>Cytophagales</taxon>
        <taxon>Rhodocytophagaceae</taxon>
        <taxon>Rhodocytophaga</taxon>
    </lineage>
</organism>
<comment type="caution">
    <text evidence="1">The sequence shown here is derived from an EMBL/GenBank/DDBJ whole genome shotgun (WGS) entry which is preliminary data.</text>
</comment>
<proteinExistence type="predicted"/>
<dbReference type="EMBL" id="JAUKPO010000004">
    <property type="protein sequence ID" value="MDO1446473.1"/>
    <property type="molecule type" value="Genomic_DNA"/>
</dbReference>
<reference evidence="1" key="1">
    <citation type="submission" date="2023-07" db="EMBL/GenBank/DDBJ databases">
        <title>The genome sequence of Rhodocytophaga aerolata KACC 12507.</title>
        <authorList>
            <person name="Zhang X."/>
        </authorList>
    </citation>
    <scope>NUCLEOTIDE SEQUENCE</scope>
    <source>
        <strain evidence="1">KACC 12507</strain>
    </source>
</reference>
<evidence type="ECO:0000313" key="2">
    <source>
        <dbReference type="Proteomes" id="UP001168528"/>
    </source>
</evidence>
<accession>A0ABT8R5G6</accession>